<reference evidence="2" key="1">
    <citation type="journal article" date="2019" name="Int. J. Syst. Evol. Microbiol.">
        <title>The Global Catalogue of Microorganisms (GCM) 10K type strain sequencing project: providing services to taxonomists for standard genome sequencing and annotation.</title>
        <authorList>
            <consortium name="The Broad Institute Genomics Platform"/>
            <consortium name="The Broad Institute Genome Sequencing Center for Infectious Disease"/>
            <person name="Wu L."/>
            <person name="Ma J."/>
        </authorList>
    </citation>
    <scope>NUCLEOTIDE SEQUENCE [LARGE SCALE GENOMIC DNA]</scope>
    <source>
        <strain evidence="2">KCTC 52094</strain>
    </source>
</reference>
<accession>A0ABV7G9R0</accession>
<sequence>MTSTRLPEQASVRDTQDSLIKVYAAARRYMAHRERARILQERRDQAPADLAEAIDRDFIEFDMMRAERRLREALRAAAPLLADDALPDLDDEG</sequence>
<comment type="caution">
    <text evidence="1">The sequence shown here is derived from an EMBL/GenBank/DDBJ whole genome shotgun (WGS) entry which is preliminary data.</text>
</comment>
<dbReference type="Proteomes" id="UP001595593">
    <property type="component" value="Unassembled WGS sequence"/>
</dbReference>
<evidence type="ECO:0000313" key="1">
    <source>
        <dbReference type="EMBL" id="MFC3126942.1"/>
    </source>
</evidence>
<keyword evidence="2" id="KW-1185">Reference proteome</keyword>
<organism evidence="1 2">
    <name type="scientific">Teichococcus globiformis</name>
    <dbReference type="NCBI Taxonomy" id="2307229"/>
    <lineage>
        <taxon>Bacteria</taxon>
        <taxon>Pseudomonadati</taxon>
        <taxon>Pseudomonadota</taxon>
        <taxon>Alphaproteobacteria</taxon>
        <taxon>Acetobacterales</taxon>
        <taxon>Roseomonadaceae</taxon>
        <taxon>Roseomonas</taxon>
    </lineage>
</organism>
<protein>
    <submittedName>
        <fullName evidence="1">Uncharacterized protein</fullName>
    </submittedName>
</protein>
<name>A0ABV7G9R0_9PROT</name>
<proteinExistence type="predicted"/>
<dbReference type="EMBL" id="JBHRTN010000018">
    <property type="protein sequence ID" value="MFC3126942.1"/>
    <property type="molecule type" value="Genomic_DNA"/>
</dbReference>
<dbReference type="RefSeq" id="WP_379598590.1">
    <property type="nucleotide sequence ID" value="NZ_JBHRTN010000018.1"/>
</dbReference>
<evidence type="ECO:0000313" key="2">
    <source>
        <dbReference type="Proteomes" id="UP001595593"/>
    </source>
</evidence>
<gene>
    <name evidence="1" type="ORF">ACFOD4_17890</name>
</gene>